<accession>A0ABR2HIQ5</accession>
<dbReference type="EMBL" id="JAPFFF010000027">
    <property type="protein sequence ID" value="KAK8848111.1"/>
    <property type="molecule type" value="Genomic_DNA"/>
</dbReference>
<dbReference type="PANTHER" id="PTHR24159">
    <property type="match status" value="1"/>
</dbReference>
<evidence type="ECO:0000313" key="2">
    <source>
        <dbReference type="Proteomes" id="UP001470230"/>
    </source>
</evidence>
<dbReference type="SUPFAM" id="SSF48403">
    <property type="entry name" value="Ankyrin repeat"/>
    <property type="match status" value="1"/>
</dbReference>
<sequence>MEVSNYINEMKEFSEMLLSYFDIESDNNSGFLNLFDNIESLKIGESREELKNFFNLLINVANDHHRCADFFDRIEKILLYFVSNIKQTFSNLELFQIFQRNKRILLFLFTSNIITIDETILKYIDNFESRLYFYPEIKNFLNPQEKKTIENKLFKIIPKKNFDFKKVREIGENESLICQMIRNDAIDDFIDYVDQSNVSLSKVITPSIFETNSFLIGKMPTLIEYAAFFGSYQIFQFLKLSDIENLPSSLWLYSIHSNKAEIIHLLEESLVVPEDKSYIECYEEAVKCYHNEIASYILNNLMRKKPKNLDECIFRYYNYPLFPSDITEQHIVYYLCKYNYITLVKLLLNSKKVNLKSKTISKKKIFFIKFFF</sequence>
<keyword evidence="2" id="KW-1185">Reference proteome</keyword>
<organism evidence="1 2">
    <name type="scientific">Tritrichomonas musculus</name>
    <dbReference type="NCBI Taxonomy" id="1915356"/>
    <lineage>
        <taxon>Eukaryota</taxon>
        <taxon>Metamonada</taxon>
        <taxon>Parabasalia</taxon>
        <taxon>Tritrichomonadida</taxon>
        <taxon>Tritrichomonadidae</taxon>
        <taxon>Tritrichomonas</taxon>
    </lineage>
</organism>
<protein>
    <recommendedName>
        <fullName evidence="3">DUF3447 domain-containing protein</fullName>
    </recommendedName>
</protein>
<dbReference type="InterPro" id="IPR036770">
    <property type="entry name" value="Ankyrin_rpt-contain_sf"/>
</dbReference>
<gene>
    <name evidence="1" type="ORF">M9Y10_019167</name>
</gene>
<name>A0ABR2HIQ5_9EUKA</name>
<proteinExistence type="predicted"/>
<evidence type="ECO:0008006" key="3">
    <source>
        <dbReference type="Google" id="ProtNLM"/>
    </source>
</evidence>
<dbReference type="Proteomes" id="UP001470230">
    <property type="component" value="Unassembled WGS sequence"/>
</dbReference>
<evidence type="ECO:0000313" key="1">
    <source>
        <dbReference type="EMBL" id="KAK8848111.1"/>
    </source>
</evidence>
<dbReference type="PANTHER" id="PTHR24159:SF5">
    <property type="entry name" value="ANK_REP_REGION DOMAIN-CONTAINING PROTEIN"/>
    <property type="match status" value="1"/>
</dbReference>
<reference evidence="1 2" key="1">
    <citation type="submission" date="2024-04" db="EMBL/GenBank/DDBJ databases">
        <title>Tritrichomonas musculus Genome.</title>
        <authorList>
            <person name="Alves-Ferreira E."/>
            <person name="Grigg M."/>
            <person name="Lorenzi H."/>
            <person name="Galac M."/>
        </authorList>
    </citation>
    <scope>NUCLEOTIDE SEQUENCE [LARGE SCALE GENOMIC DNA]</scope>
    <source>
        <strain evidence="1 2">EAF2021</strain>
    </source>
</reference>
<comment type="caution">
    <text evidence="1">The sequence shown here is derived from an EMBL/GenBank/DDBJ whole genome shotgun (WGS) entry which is preliminary data.</text>
</comment>